<name>A0A0E9W6R3_ANGAN</name>
<organism evidence="1">
    <name type="scientific">Anguilla anguilla</name>
    <name type="common">European freshwater eel</name>
    <name type="synonym">Muraena anguilla</name>
    <dbReference type="NCBI Taxonomy" id="7936"/>
    <lineage>
        <taxon>Eukaryota</taxon>
        <taxon>Metazoa</taxon>
        <taxon>Chordata</taxon>
        <taxon>Craniata</taxon>
        <taxon>Vertebrata</taxon>
        <taxon>Euteleostomi</taxon>
        <taxon>Actinopterygii</taxon>
        <taxon>Neopterygii</taxon>
        <taxon>Teleostei</taxon>
        <taxon>Anguilliformes</taxon>
        <taxon>Anguillidae</taxon>
        <taxon>Anguilla</taxon>
    </lineage>
</organism>
<protein>
    <submittedName>
        <fullName evidence="1">Uncharacterized protein</fullName>
    </submittedName>
</protein>
<accession>A0A0E9W6R3</accession>
<dbReference type="AlphaFoldDB" id="A0A0E9W6R3"/>
<reference evidence="1" key="2">
    <citation type="journal article" date="2015" name="Fish Shellfish Immunol.">
        <title>Early steps in the European eel (Anguilla anguilla)-Vibrio vulnificus interaction in the gills: Role of the RtxA13 toxin.</title>
        <authorList>
            <person name="Callol A."/>
            <person name="Pajuelo D."/>
            <person name="Ebbesson L."/>
            <person name="Teles M."/>
            <person name="MacKenzie S."/>
            <person name="Amaro C."/>
        </authorList>
    </citation>
    <scope>NUCLEOTIDE SEQUENCE</scope>
</reference>
<proteinExistence type="predicted"/>
<reference evidence="1" key="1">
    <citation type="submission" date="2014-11" db="EMBL/GenBank/DDBJ databases">
        <authorList>
            <person name="Amaro Gonzalez C."/>
        </authorList>
    </citation>
    <scope>NUCLEOTIDE SEQUENCE</scope>
</reference>
<dbReference type="EMBL" id="GBXM01022535">
    <property type="protein sequence ID" value="JAH86042.1"/>
    <property type="molecule type" value="Transcribed_RNA"/>
</dbReference>
<sequence>MKSSCSFHLLAFLFKRYRYFCILLSDSVFKCCNIGTAVNSLRCIENPP</sequence>
<evidence type="ECO:0000313" key="1">
    <source>
        <dbReference type="EMBL" id="JAH86042.1"/>
    </source>
</evidence>